<comment type="subcellular location">
    <subcellularLocation>
        <location evidence="10">Cell membrane</location>
        <topology evidence="10">Multi-pass membrane protein</topology>
    </subcellularLocation>
    <subcellularLocation>
        <location evidence="1 12">Membrane</location>
        <topology evidence="1 12">Multi-pass membrane protein</topology>
    </subcellularLocation>
</comment>
<dbReference type="Gene3D" id="1.10.3370.10">
    <property type="entry name" value="SecY subunit domain"/>
    <property type="match status" value="1"/>
</dbReference>
<evidence type="ECO:0000256" key="7">
    <source>
        <dbReference type="ARBA" id="ARBA00023010"/>
    </source>
</evidence>
<evidence type="ECO:0000256" key="13">
    <source>
        <dbReference type="RuleBase" id="RU004349"/>
    </source>
</evidence>
<feature type="transmembrane region" description="Helical" evidence="10">
    <location>
        <begin position="361"/>
        <end position="383"/>
    </location>
</feature>
<keyword evidence="6 10" id="KW-1133">Transmembrane helix</keyword>
<keyword evidence="3 10" id="KW-0813">Transport</keyword>
<dbReference type="PROSITE" id="PS00756">
    <property type="entry name" value="SECY_2"/>
    <property type="match status" value="1"/>
</dbReference>
<keyword evidence="8 10" id="KW-0472">Membrane</keyword>
<feature type="transmembrane region" description="Helical" evidence="10">
    <location>
        <begin position="389"/>
        <end position="410"/>
    </location>
</feature>
<feature type="transmembrane region" description="Helical" evidence="10">
    <location>
        <begin position="207"/>
        <end position="227"/>
    </location>
</feature>
<dbReference type="SUPFAM" id="SSF103491">
    <property type="entry name" value="Preprotein translocase SecY subunit"/>
    <property type="match status" value="1"/>
</dbReference>
<organism evidence="14">
    <name type="scientific">candidate division WS2 bacterium ADurb.Bin280</name>
    <dbReference type="NCBI Taxonomy" id="1852829"/>
    <lineage>
        <taxon>Bacteria</taxon>
        <taxon>candidate division WS2</taxon>
    </lineage>
</organism>
<evidence type="ECO:0000256" key="10">
    <source>
        <dbReference type="HAMAP-Rule" id="MF_01465"/>
    </source>
</evidence>
<dbReference type="AlphaFoldDB" id="A0A1V5SC07"/>
<dbReference type="InterPro" id="IPR023201">
    <property type="entry name" value="SecY_dom_sf"/>
</dbReference>
<dbReference type="PROSITE" id="PS00755">
    <property type="entry name" value="SECY_1"/>
    <property type="match status" value="1"/>
</dbReference>
<dbReference type="GO" id="GO:0006605">
    <property type="term" value="P:protein targeting"/>
    <property type="evidence" value="ECO:0007669"/>
    <property type="project" value="UniProtKB-UniRule"/>
</dbReference>
<evidence type="ECO:0000256" key="4">
    <source>
        <dbReference type="ARBA" id="ARBA00022692"/>
    </source>
</evidence>
<protein>
    <recommendedName>
        <fullName evidence="9 10">Protein translocase subunit SecY</fullName>
    </recommendedName>
</protein>
<evidence type="ECO:0000256" key="2">
    <source>
        <dbReference type="ARBA" id="ARBA00005751"/>
    </source>
</evidence>
<evidence type="ECO:0000256" key="5">
    <source>
        <dbReference type="ARBA" id="ARBA00022927"/>
    </source>
</evidence>
<evidence type="ECO:0000256" key="6">
    <source>
        <dbReference type="ARBA" id="ARBA00022989"/>
    </source>
</evidence>
<dbReference type="PRINTS" id="PR00303">
    <property type="entry name" value="SECYTRNLCASE"/>
</dbReference>
<feature type="transmembrane region" description="Helical" evidence="10">
    <location>
        <begin position="307"/>
        <end position="329"/>
    </location>
</feature>
<comment type="function">
    <text evidence="10 11">The central subunit of the protein translocation channel SecYEG. Consists of two halves formed by TMs 1-5 and 6-10. These two domains form a lateral gate at the front which open onto the bilayer between TMs 2 and 7, and are clamped together by SecE at the back. The channel is closed by both a pore ring composed of hydrophobic SecY resides and a short helix (helix 2A) on the extracellular side of the membrane which forms a plug. The plug probably moves laterally to allow the channel to open. The ring and the pore may move independently.</text>
</comment>
<name>A0A1V5SC07_9BACT</name>
<dbReference type="GO" id="GO:0005886">
    <property type="term" value="C:plasma membrane"/>
    <property type="evidence" value="ECO:0007669"/>
    <property type="project" value="UniProtKB-SubCell"/>
</dbReference>
<evidence type="ECO:0000256" key="1">
    <source>
        <dbReference type="ARBA" id="ARBA00004141"/>
    </source>
</evidence>
<comment type="subunit">
    <text evidence="10">Component of the Sec protein translocase complex. Heterotrimer consisting of SecY, SecE and SecG subunits. The heterotrimers can form oligomers, although 1 heterotrimer is thought to be able to translocate proteins. Interacts with the ribosome. Interacts with SecDF, and other proteins may be involved. Interacts with SecA.</text>
</comment>
<dbReference type="Pfam" id="PF00344">
    <property type="entry name" value="SecY"/>
    <property type="match status" value="1"/>
</dbReference>
<dbReference type="Proteomes" id="UP000485367">
    <property type="component" value="Unassembled WGS sequence"/>
</dbReference>
<dbReference type="NCBIfam" id="TIGR00967">
    <property type="entry name" value="3a0501s007"/>
    <property type="match status" value="1"/>
</dbReference>
<evidence type="ECO:0000256" key="8">
    <source>
        <dbReference type="ARBA" id="ARBA00023136"/>
    </source>
</evidence>
<dbReference type="InterPro" id="IPR002208">
    <property type="entry name" value="SecY/SEC61-alpha"/>
</dbReference>
<feature type="transmembrane region" description="Helical" evidence="10">
    <location>
        <begin position="261"/>
        <end position="284"/>
    </location>
</feature>
<dbReference type="GO" id="GO:0065002">
    <property type="term" value="P:intracellular protein transmembrane transport"/>
    <property type="evidence" value="ECO:0007669"/>
    <property type="project" value="UniProtKB-UniRule"/>
</dbReference>
<evidence type="ECO:0000256" key="11">
    <source>
        <dbReference type="RuleBase" id="RU000537"/>
    </source>
</evidence>
<reference evidence="14" key="1">
    <citation type="submission" date="2017-02" db="EMBL/GenBank/DDBJ databases">
        <title>Delving into the versatile metabolic prowess of the omnipresent phylum Bacteroidetes.</title>
        <authorList>
            <person name="Nobu M.K."/>
            <person name="Mei R."/>
            <person name="Narihiro T."/>
            <person name="Kuroda K."/>
            <person name="Liu W.-T."/>
        </authorList>
    </citation>
    <scope>NUCLEOTIDE SEQUENCE</scope>
    <source>
        <strain evidence="14">ADurb.Bin280</strain>
    </source>
</reference>
<feature type="transmembrane region" description="Helical" evidence="10">
    <location>
        <begin position="180"/>
        <end position="201"/>
    </location>
</feature>
<keyword evidence="7 10" id="KW-0811">Translocation</keyword>
<proteinExistence type="inferred from homology"/>
<evidence type="ECO:0000313" key="14">
    <source>
        <dbReference type="EMBL" id="OQA52038.1"/>
    </source>
</evidence>
<dbReference type="InterPro" id="IPR030659">
    <property type="entry name" value="SecY_CS"/>
</dbReference>
<feature type="transmembrane region" description="Helical" evidence="10">
    <location>
        <begin position="119"/>
        <end position="138"/>
    </location>
</feature>
<dbReference type="HAMAP" id="MF_01465">
    <property type="entry name" value="SecY"/>
    <property type="match status" value="1"/>
</dbReference>
<keyword evidence="10" id="KW-1003">Cell membrane</keyword>
<dbReference type="FunFam" id="1.10.3370.10:FF:000001">
    <property type="entry name" value="Preprotein translocase subunit SecY"/>
    <property type="match status" value="1"/>
</dbReference>
<comment type="similarity">
    <text evidence="2 10 13">Belongs to the SecY/SEC61-alpha family.</text>
</comment>
<dbReference type="GO" id="GO:0043952">
    <property type="term" value="P:protein transport by the Sec complex"/>
    <property type="evidence" value="ECO:0007669"/>
    <property type="project" value="UniProtKB-UniRule"/>
</dbReference>
<feature type="transmembrane region" description="Helical" evidence="10">
    <location>
        <begin position="21"/>
        <end position="40"/>
    </location>
</feature>
<dbReference type="PIRSF" id="PIRSF004557">
    <property type="entry name" value="SecY"/>
    <property type="match status" value="1"/>
</dbReference>
<dbReference type="PANTHER" id="PTHR10906">
    <property type="entry name" value="SECY/SEC61-ALPHA FAMILY MEMBER"/>
    <property type="match status" value="1"/>
</dbReference>
<keyword evidence="5 10" id="KW-0653">Protein transport</keyword>
<evidence type="ECO:0000256" key="9">
    <source>
        <dbReference type="ARBA" id="ARBA00039733"/>
    </source>
</evidence>
<feature type="transmembrane region" description="Helical" evidence="10">
    <location>
        <begin position="150"/>
        <end position="168"/>
    </location>
</feature>
<feature type="transmembrane region" description="Helical" evidence="10">
    <location>
        <begin position="72"/>
        <end position="99"/>
    </location>
</feature>
<dbReference type="EMBL" id="MWBO01000050">
    <property type="protein sequence ID" value="OQA52038.1"/>
    <property type="molecule type" value="Genomic_DNA"/>
</dbReference>
<gene>
    <name evidence="10" type="primary">secY</name>
    <name evidence="14" type="ORF">BWY43_00683</name>
</gene>
<keyword evidence="4 10" id="KW-0812">Transmembrane</keyword>
<evidence type="ECO:0000256" key="3">
    <source>
        <dbReference type="ARBA" id="ARBA00022448"/>
    </source>
</evidence>
<accession>A0A1V5SC07</accession>
<comment type="caution">
    <text evidence="14">The sequence shown here is derived from an EMBL/GenBank/DDBJ whole genome shotgun (WGS) entry which is preliminary data.</text>
</comment>
<dbReference type="InterPro" id="IPR026593">
    <property type="entry name" value="SecY"/>
</dbReference>
<sequence length="427" mass="47041">MIDKIIPLLKRIWSLRDLRDKLIFTFAIVVLFRILAHIPLPGVDTTGLESIFNNNQILGMLDLFSGGSVSRFSIVMLGVGPYITASIVIQLLTIAIPALEQLQKEGEYGKQKINQYTRYLSIPLSIVESYGFIRLLQSQGILSSTSISDYLLIITISTAGSVFLMWLGELISERGIGNGISLLISAGIIAGIPSQIMATAQVVDNKLLIGIEMLLIVVLMIAFIVWMNQAERRVPVSYARRVRSDRTVGVIDSYLPIKANAAGVIPIIFATSMLVIPGVFAQFLQTSQSQNIKDIASSINVFLSNNLYYGILFFVLVFLFTFFYTSIIFQPKNIAENLQKQGGFIPGIRPGLQTSAYLSMIIYKVTFAGAFFLSIIAVFPFLMQSITGIRTLAIGGTGILIIVSVTLEFVSQVKSNLIMRSYDNFAS</sequence>
<evidence type="ECO:0000256" key="12">
    <source>
        <dbReference type="RuleBase" id="RU003484"/>
    </source>
</evidence>